<evidence type="ECO:0000256" key="10">
    <source>
        <dbReference type="ARBA" id="ARBA00022683"/>
    </source>
</evidence>
<evidence type="ECO:0000256" key="6">
    <source>
        <dbReference type="ARBA" id="ARBA00022448"/>
    </source>
</evidence>
<reference evidence="16" key="1">
    <citation type="journal article" date="2019" name="Int. J. Syst. Evol. Microbiol.">
        <title>The Global Catalogue of Microorganisms (GCM) 10K type strain sequencing project: providing services to taxonomists for standard genome sequencing and annotation.</title>
        <authorList>
            <consortium name="The Broad Institute Genomics Platform"/>
            <consortium name="The Broad Institute Genome Sequencing Center for Infectious Disease"/>
            <person name="Wu L."/>
            <person name="Ma J."/>
        </authorList>
    </citation>
    <scope>NUCLEOTIDE SEQUENCE [LARGE SCALE GENOMIC DNA]</scope>
    <source>
        <strain evidence="16">JCM 16603</strain>
    </source>
</reference>
<evidence type="ECO:0000313" key="15">
    <source>
        <dbReference type="EMBL" id="GAA3996594.1"/>
    </source>
</evidence>
<dbReference type="SUPFAM" id="SSF55781">
    <property type="entry name" value="GAF domain-like"/>
    <property type="match status" value="1"/>
</dbReference>
<keyword evidence="11" id="KW-0479">Metal-binding</keyword>
<keyword evidence="7" id="KW-0963">Cytoplasm</keyword>
<dbReference type="InterPro" id="IPR015813">
    <property type="entry name" value="Pyrv/PenolPyrv_kinase-like_dom"/>
</dbReference>
<dbReference type="RefSeq" id="WP_344708302.1">
    <property type="nucleotide sequence ID" value="NZ_BAAAZD010000001.1"/>
</dbReference>
<evidence type="ECO:0000256" key="13">
    <source>
        <dbReference type="ARBA" id="ARBA00022842"/>
    </source>
</evidence>
<evidence type="ECO:0000256" key="3">
    <source>
        <dbReference type="ARBA" id="ARBA00004496"/>
    </source>
</evidence>
<dbReference type="InterPro" id="IPR003018">
    <property type="entry name" value="GAF"/>
</dbReference>
<dbReference type="Gene3D" id="3.50.30.10">
    <property type="entry name" value="Phosphohistidine domain"/>
    <property type="match status" value="1"/>
</dbReference>
<keyword evidence="13" id="KW-0460">Magnesium</keyword>
<dbReference type="SMART" id="SM00065">
    <property type="entry name" value="GAF"/>
    <property type="match status" value="1"/>
</dbReference>
<evidence type="ECO:0000256" key="8">
    <source>
        <dbReference type="ARBA" id="ARBA00022597"/>
    </source>
</evidence>
<dbReference type="InterPro" id="IPR008731">
    <property type="entry name" value="PTS_EIN"/>
</dbReference>
<evidence type="ECO:0000256" key="12">
    <source>
        <dbReference type="ARBA" id="ARBA00022777"/>
    </source>
</evidence>
<evidence type="ECO:0000256" key="2">
    <source>
        <dbReference type="ARBA" id="ARBA00001946"/>
    </source>
</evidence>
<dbReference type="InterPro" id="IPR050499">
    <property type="entry name" value="PEP-utilizing_PTS_enzyme"/>
</dbReference>
<keyword evidence="9" id="KW-0808">Transferase</keyword>
<dbReference type="EC" id="2.7.3.9" evidence="5"/>
<dbReference type="InterPro" id="IPR006318">
    <property type="entry name" value="PTS_EI-like"/>
</dbReference>
<comment type="caution">
    <text evidence="15">The sequence shown here is derived from an EMBL/GenBank/DDBJ whole genome shotgun (WGS) entry which is preliminary data.</text>
</comment>
<dbReference type="Gene3D" id="3.30.450.40">
    <property type="match status" value="1"/>
</dbReference>
<keyword evidence="6" id="KW-0813">Transport</keyword>
<keyword evidence="8" id="KW-0762">Sugar transport</keyword>
<dbReference type="Proteomes" id="UP001501310">
    <property type="component" value="Unassembled WGS sequence"/>
</dbReference>
<organism evidence="15 16">
    <name type="scientific">Sphingomonas humi</name>
    <dbReference type="NCBI Taxonomy" id="335630"/>
    <lineage>
        <taxon>Bacteria</taxon>
        <taxon>Pseudomonadati</taxon>
        <taxon>Pseudomonadota</taxon>
        <taxon>Alphaproteobacteria</taxon>
        <taxon>Sphingomonadales</taxon>
        <taxon>Sphingomonadaceae</taxon>
        <taxon>Sphingomonas</taxon>
    </lineage>
</organism>
<comment type="catalytic activity">
    <reaction evidence="1">
        <text>L-histidyl-[protein] + phosphoenolpyruvate = N(pros)-phospho-L-histidyl-[protein] + pyruvate</text>
        <dbReference type="Rhea" id="RHEA:23880"/>
        <dbReference type="Rhea" id="RHEA-COMP:9745"/>
        <dbReference type="Rhea" id="RHEA-COMP:9746"/>
        <dbReference type="ChEBI" id="CHEBI:15361"/>
        <dbReference type="ChEBI" id="CHEBI:29979"/>
        <dbReference type="ChEBI" id="CHEBI:58702"/>
        <dbReference type="ChEBI" id="CHEBI:64837"/>
        <dbReference type="EC" id="2.7.3.9"/>
    </reaction>
</comment>
<gene>
    <name evidence="15" type="primary">ptsP</name>
    <name evidence="15" type="ORF">GCM10022211_02050</name>
</gene>
<name>A0ABP7RF54_9SPHN</name>
<comment type="subcellular location">
    <subcellularLocation>
        <location evidence="3">Cytoplasm</location>
    </subcellularLocation>
</comment>
<dbReference type="InterPro" id="IPR008279">
    <property type="entry name" value="PEP-util_enz_mobile_dom"/>
</dbReference>
<dbReference type="PRINTS" id="PR01736">
    <property type="entry name" value="PHPHTRNFRASE"/>
</dbReference>
<evidence type="ECO:0000313" key="16">
    <source>
        <dbReference type="Proteomes" id="UP001501310"/>
    </source>
</evidence>
<dbReference type="InterPro" id="IPR040442">
    <property type="entry name" value="Pyrv_kinase-like_dom_sf"/>
</dbReference>
<evidence type="ECO:0000259" key="14">
    <source>
        <dbReference type="SMART" id="SM00065"/>
    </source>
</evidence>
<keyword evidence="12" id="KW-0418">Kinase</keyword>
<dbReference type="Gene3D" id="1.10.274.10">
    <property type="entry name" value="PtsI, HPr-binding domain"/>
    <property type="match status" value="1"/>
</dbReference>
<dbReference type="InterPro" id="IPR029016">
    <property type="entry name" value="GAF-like_dom_sf"/>
</dbReference>
<evidence type="ECO:0000256" key="7">
    <source>
        <dbReference type="ARBA" id="ARBA00022490"/>
    </source>
</evidence>
<dbReference type="EMBL" id="BAAAZD010000001">
    <property type="protein sequence ID" value="GAA3996594.1"/>
    <property type="molecule type" value="Genomic_DNA"/>
</dbReference>
<dbReference type="Pfam" id="PF02896">
    <property type="entry name" value="PEP-utilizers_C"/>
    <property type="match status" value="1"/>
</dbReference>
<dbReference type="SUPFAM" id="SSF51621">
    <property type="entry name" value="Phosphoenolpyruvate/pyruvate domain"/>
    <property type="match status" value="1"/>
</dbReference>
<dbReference type="NCBIfam" id="TIGR01417">
    <property type="entry name" value="PTS_I_fam"/>
    <property type="match status" value="1"/>
</dbReference>
<dbReference type="Pfam" id="PF00391">
    <property type="entry name" value="PEP-utilizers"/>
    <property type="match status" value="1"/>
</dbReference>
<evidence type="ECO:0000256" key="11">
    <source>
        <dbReference type="ARBA" id="ARBA00022723"/>
    </source>
</evidence>
<dbReference type="InterPro" id="IPR000121">
    <property type="entry name" value="PEP_util_C"/>
</dbReference>
<dbReference type="PANTHER" id="PTHR46244:SF6">
    <property type="entry name" value="PHOSPHOENOLPYRUVATE-PROTEIN PHOSPHOTRANSFERASE"/>
    <property type="match status" value="1"/>
</dbReference>
<comment type="cofactor">
    <cofactor evidence="2">
        <name>Mg(2+)</name>
        <dbReference type="ChEBI" id="CHEBI:18420"/>
    </cofactor>
</comment>
<proteinExistence type="inferred from homology"/>
<keyword evidence="10" id="KW-0598">Phosphotransferase system</keyword>
<comment type="similarity">
    <text evidence="4">Belongs to the PEP-utilizing enzyme family.</text>
</comment>
<evidence type="ECO:0000256" key="9">
    <source>
        <dbReference type="ARBA" id="ARBA00022679"/>
    </source>
</evidence>
<evidence type="ECO:0000256" key="1">
    <source>
        <dbReference type="ARBA" id="ARBA00000683"/>
    </source>
</evidence>
<evidence type="ECO:0000256" key="4">
    <source>
        <dbReference type="ARBA" id="ARBA00007837"/>
    </source>
</evidence>
<accession>A0ABP7RF54</accession>
<protein>
    <recommendedName>
        <fullName evidence="5">phosphoenolpyruvate--protein phosphotransferase</fullName>
        <ecNumber evidence="5">2.7.3.9</ecNumber>
    </recommendedName>
</protein>
<dbReference type="InterPro" id="IPR036637">
    <property type="entry name" value="Phosphohistidine_dom_sf"/>
</dbReference>
<dbReference type="PROSITE" id="PS00742">
    <property type="entry name" value="PEP_ENZYMES_2"/>
    <property type="match status" value="1"/>
</dbReference>
<dbReference type="SUPFAM" id="SSF47831">
    <property type="entry name" value="Enzyme I of the PEP:sugar phosphotransferase system HPr-binding (sub)domain"/>
    <property type="match status" value="1"/>
</dbReference>
<dbReference type="Gene3D" id="3.20.20.60">
    <property type="entry name" value="Phosphoenolpyruvate-binding domains"/>
    <property type="match status" value="1"/>
</dbReference>
<evidence type="ECO:0000256" key="5">
    <source>
        <dbReference type="ARBA" id="ARBA00012232"/>
    </source>
</evidence>
<dbReference type="Pfam" id="PF05524">
    <property type="entry name" value="PEP-utilisers_N"/>
    <property type="match status" value="1"/>
</dbReference>
<dbReference type="PANTHER" id="PTHR46244">
    <property type="entry name" value="PHOSPHOENOLPYRUVATE-PROTEIN PHOSPHOTRANSFERASE"/>
    <property type="match status" value="1"/>
</dbReference>
<dbReference type="Pfam" id="PF01590">
    <property type="entry name" value="GAF"/>
    <property type="match status" value="1"/>
</dbReference>
<keyword evidence="16" id="KW-1185">Reference proteome</keyword>
<dbReference type="SUPFAM" id="SSF52009">
    <property type="entry name" value="Phosphohistidine domain"/>
    <property type="match status" value="1"/>
</dbReference>
<sequence length="756" mass="82558">MPLTAANAAREILTGLHQLMARRVSAQAKLDLTVDLIASAMQSEVCSIYLLRDASLELFATHGLNKEAVHVTRLSPGQGLVGTIAAEGRILNLAEATKHPAFAYRPETGEDRFHSFAGVPIIFRERGVGVLAVQHADPRAYAEVEIEALQTVAMVLSELIAGARLIDGFDRRGGGGQREGMVRLAGLKLVAGMARGQAVFHQPRVVVEHTVADDPELERSRVISAFSKMRTQIEHMTREAEFGTAGEHQEILETYKMFAYDEGWVRRINLAIDSGLTAEAAIERVQQRTRARMLEIDDPLLKERMHDLEDLSNRLMRIVSGRMGTAAQTGLPADSVLIARNLGPAELLEYDRRRLKAVVLEEGSLTAHVTIVARAMGVPVIGRVKDIGHIAAEGDSVLVDGNQGSLVVRPTRAVATAFDNRAAMGIKRRAEFAAIRSQPPITRDGLRATLMVNAGLAEDAGSLDAAGADGIGLFRTEFQFLVSAALPGRDAQYRLYRQVLDAAGDRPVVFRTVDIGGDKALPYLTDIRDEAENPAMGWRALRLSLDRSTLMKAQARALIEAAEGRVLRVMFPMISEPWEYEEARALFEAQVEWVKARKAGPARIEFGAMLEVPSLAEMLDQLLPRIDFLSVGTNDLTQFLFAADRADPRLAERYDWLSPAILRFLRRVARQAAAAGVPVRVCGEMGGRPLEAMALMGIGINNFSITPAAVGPVKAMIRSLDAGAARSKVEALLAKPPRDMRKALTDWAKRHSVALD</sequence>
<dbReference type="InterPro" id="IPR036618">
    <property type="entry name" value="PtsI_HPr-bd_sf"/>
</dbReference>
<dbReference type="InterPro" id="IPR023151">
    <property type="entry name" value="PEP_util_CS"/>
</dbReference>
<feature type="domain" description="GAF" evidence="14">
    <location>
        <begin position="25"/>
        <end position="170"/>
    </location>
</feature>